<evidence type="ECO:0000313" key="2">
    <source>
        <dbReference type="EMBL" id="SEL81497.1"/>
    </source>
</evidence>
<feature type="domain" description="DUF7964" evidence="1">
    <location>
        <begin position="8"/>
        <end position="86"/>
    </location>
</feature>
<dbReference type="EMBL" id="FOAD01000008">
    <property type="protein sequence ID" value="SEL81497.1"/>
    <property type="molecule type" value="Genomic_DNA"/>
</dbReference>
<sequence length="103" mass="11376">MSIDIPALDLLPDVPLSPDAVGQFESEEGICRAVPVEIKSTNSTGFEPPHVDDIILATQREVLYVTRSPGNGWEIEHSEEYEVEDQLTDTIESVTEVAEHQLS</sequence>
<dbReference type="OrthoDB" id="350462at2157"/>
<evidence type="ECO:0000313" key="3">
    <source>
        <dbReference type="Proteomes" id="UP000183894"/>
    </source>
</evidence>
<organism evidence="2 3">
    <name type="scientific">Haloferax larsenii</name>
    <dbReference type="NCBI Taxonomy" id="302484"/>
    <lineage>
        <taxon>Archaea</taxon>
        <taxon>Methanobacteriati</taxon>
        <taxon>Methanobacteriota</taxon>
        <taxon>Stenosarchaea group</taxon>
        <taxon>Halobacteria</taxon>
        <taxon>Halobacteriales</taxon>
        <taxon>Haloferacaceae</taxon>
        <taxon>Haloferax</taxon>
    </lineage>
</organism>
<proteinExistence type="predicted"/>
<dbReference type="InterPro" id="IPR058270">
    <property type="entry name" value="DUF7964"/>
</dbReference>
<name>A0A1H7TCC6_HALLR</name>
<dbReference type="RefSeq" id="WP_074795823.1">
    <property type="nucleotide sequence ID" value="NZ_FOAD01000008.1"/>
</dbReference>
<dbReference type="Proteomes" id="UP000183894">
    <property type="component" value="Unassembled WGS sequence"/>
</dbReference>
<dbReference type="AlphaFoldDB" id="A0A1H7TCC6"/>
<protein>
    <recommendedName>
        <fullName evidence="1">DUF7964 domain-containing protein</fullName>
    </recommendedName>
</protein>
<reference evidence="2 3" key="1">
    <citation type="submission" date="2016-10" db="EMBL/GenBank/DDBJ databases">
        <authorList>
            <person name="de Groot N.N."/>
        </authorList>
    </citation>
    <scope>NUCLEOTIDE SEQUENCE [LARGE SCALE GENOMIC DNA]</scope>
    <source>
        <strain evidence="2 3">CDM_5</strain>
    </source>
</reference>
<evidence type="ECO:0000259" key="1">
    <source>
        <dbReference type="Pfam" id="PF25912"/>
    </source>
</evidence>
<accession>A0A1H7TCC6</accession>
<gene>
    <name evidence="2" type="ORF">SAMN04488691_108128</name>
</gene>
<dbReference type="Pfam" id="PF25912">
    <property type="entry name" value="DUF7964"/>
    <property type="match status" value="1"/>
</dbReference>